<gene>
    <name evidence="2" type="ORF">B0A48_14694</name>
</gene>
<feature type="chain" id="PRO_5010690469" description="F-box domain-containing protein" evidence="1">
    <location>
        <begin position="20"/>
        <end position="565"/>
    </location>
</feature>
<comment type="caution">
    <text evidence="2">The sequence shown here is derived from an EMBL/GenBank/DDBJ whole genome shotgun (WGS) entry which is preliminary data.</text>
</comment>
<dbReference type="GO" id="GO:0005789">
    <property type="term" value="C:endoplasmic reticulum membrane"/>
    <property type="evidence" value="ECO:0007669"/>
    <property type="project" value="TreeGrafter"/>
</dbReference>
<evidence type="ECO:0000313" key="2">
    <source>
        <dbReference type="EMBL" id="OQN99552.1"/>
    </source>
</evidence>
<accession>A0A1V8SK90</accession>
<dbReference type="InterPro" id="IPR019433">
    <property type="entry name" value="GPI_ManTrfase_II_coact_Pga1"/>
</dbReference>
<dbReference type="AlphaFoldDB" id="A0A1V8SK90"/>
<dbReference type="GO" id="GO:0031501">
    <property type="term" value="C:mannosyltransferase complex"/>
    <property type="evidence" value="ECO:0007669"/>
    <property type="project" value="TreeGrafter"/>
</dbReference>
<keyword evidence="1" id="KW-0732">Signal</keyword>
<dbReference type="PANTHER" id="PTHR28022">
    <property type="entry name" value="GPI MANNOSYLTRANSFERASE 2 SUBUNIT PGA1"/>
    <property type="match status" value="1"/>
</dbReference>
<reference evidence="3" key="1">
    <citation type="submission" date="2017-03" db="EMBL/GenBank/DDBJ databases">
        <title>Genomes of endolithic fungi from Antarctica.</title>
        <authorList>
            <person name="Coleine C."/>
            <person name="Masonjones S."/>
            <person name="Stajich J.E."/>
        </authorList>
    </citation>
    <scope>NUCLEOTIDE SEQUENCE [LARGE SCALE GENOMIC DNA]</scope>
    <source>
        <strain evidence="3">CCFEE 5527</strain>
    </source>
</reference>
<proteinExistence type="predicted"/>
<feature type="signal peptide" evidence="1">
    <location>
        <begin position="1"/>
        <end position="19"/>
    </location>
</feature>
<dbReference type="Proteomes" id="UP000192596">
    <property type="component" value="Unassembled WGS sequence"/>
</dbReference>
<dbReference type="EMBL" id="NAJO01000039">
    <property type="protein sequence ID" value="OQN99552.1"/>
    <property type="molecule type" value="Genomic_DNA"/>
</dbReference>
<dbReference type="GO" id="GO:0000030">
    <property type="term" value="F:mannosyltransferase activity"/>
    <property type="evidence" value="ECO:0007669"/>
    <property type="project" value="TreeGrafter"/>
</dbReference>
<evidence type="ECO:0000313" key="3">
    <source>
        <dbReference type="Proteomes" id="UP000192596"/>
    </source>
</evidence>
<name>A0A1V8SK90_9PEZI</name>
<dbReference type="OrthoDB" id="3360032at2759"/>
<dbReference type="InParanoid" id="A0A1V8SK90"/>
<protein>
    <recommendedName>
        <fullName evidence="4">F-box domain-containing protein</fullName>
    </recommendedName>
</protein>
<evidence type="ECO:0000256" key="1">
    <source>
        <dbReference type="SAM" id="SignalP"/>
    </source>
</evidence>
<sequence length="565" mass="63159">MKLPGRIALVFAWAVTALANTEKVIFVAPPSIGLSDDSLSLAALQLSTITPERSTVRTDIKVDFPTQDSPSGVDHWYLLRTLNAGQRYELRVCWAAVQPTAFQISTHEISKVFDTPDLIQNLALYAARPDRRPHNSSIALTADGKESLLFLRVQATADFFTTNTTRMLDPPRVDIDLILDPYLWNVIPRSLGPTAAYIVVLAIGGCMESMDEITDDDAQPIGNIATPNDDSTAMISTVPPRHPFYAMPSELIFDIVDLLPPEAFINLAFANYPLLSANGLAPALSRPRVAYITTNTRLPALFPLISVPAEITLQIMRHLRPLDVMRFVVANYQDLARQGIAPPMTAEMISQLRKATTPQDSERENTEALLSANANNDASDAPAYSSEARPPAYTALYCRSYTSPHLLVQAQQFQYEATFFTHVKIIFPEWSRMLIPPRTIHLGPAFMTSIEPVRLSYQCTFDALQLVLKAELEKREISTIVARGYHLVGRIKTVMKQRRRRSGWRVRIGKRPVELDVEVAVEVLVREDNWAGVLEGLSTQEIRGLELTVWTEVMPREWGIRGIWA</sequence>
<organism evidence="2 3">
    <name type="scientific">Cryoendolithus antarcticus</name>
    <dbReference type="NCBI Taxonomy" id="1507870"/>
    <lineage>
        <taxon>Eukaryota</taxon>
        <taxon>Fungi</taxon>
        <taxon>Dikarya</taxon>
        <taxon>Ascomycota</taxon>
        <taxon>Pezizomycotina</taxon>
        <taxon>Dothideomycetes</taxon>
        <taxon>Dothideomycetidae</taxon>
        <taxon>Cladosporiales</taxon>
        <taxon>Cladosporiaceae</taxon>
        <taxon>Cryoendolithus</taxon>
    </lineage>
</organism>
<dbReference type="GO" id="GO:0006506">
    <property type="term" value="P:GPI anchor biosynthetic process"/>
    <property type="evidence" value="ECO:0007669"/>
    <property type="project" value="TreeGrafter"/>
</dbReference>
<keyword evidence="3" id="KW-1185">Reference proteome</keyword>
<evidence type="ECO:0008006" key="4">
    <source>
        <dbReference type="Google" id="ProtNLM"/>
    </source>
</evidence>
<dbReference type="PANTHER" id="PTHR28022:SF1">
    <property type="entry name" value="GPI MANNOSYLTRANSFERASE 2 SUBUNIT PGA1"/>
    <property type="match status" value="1"/>
</dbReference>